<name>X1C9G6_9ZZZZ</name>
<comment type="caution">
    <text evidence="1">The sequence shown here is derived from an EMBL/GenBank/DDBJ whole genome shotgun (WGS) entry which is preliminary data.</text>
</comment>
<gene>
    <name evidence="1" type="ORF">S01H4_23843</name>
</gene>
<proteinExistence type="predicted"/>
<protein>
    <submittedName>
        <fullName evidence="1">Uncharacterized protein</fullName>
    </submittedName>
</protein>
<sequence>DHGTYCFVPDIMLATEPKISYRLARDAIKDTGALTLAFCDRRRRWREIRI</sequence>
<dbReference type="AlphaFoldDB" id="X1C9G6"/>
<reference evidence="1" key="1">
    <citation type="journal article" date="2014" name="Front. Microbiol.">
        <title>High frequency of phylogenetically diverse reductive dehalogenase-homologous genes in deep subseafloor sedimentary metagenomes.</title>
        <authorList>
            <person name="Kawai M."/>
            <person name="Futagami T."/>
            <person name="Toyoda A."/>
            <person name="Takaki Y."/>
            <person name="Nishi S."/>
            <person name="Hori S."/>
            <person name="Arai W."/>
            <person name="Tsubouchi T."/>
            <person name="Morono Y."/>
            <person name="Uchiyama I."/>
            <person name="Ito T."/>
            <person name="Fujiyama A."/>
            <person name="Inagaki F."/>
            <person name="Takami H."/>
        </authorList>
    </citation>
    <scope>NUCLEOTIDE SEQUENCE</scope>
    <source>
        <strain evidence="1">Expedition CK06-06</strain>
    </source>
</reference>
<organism evidence="1">
    <name type="scientific">marine sediment metagenome</name>
    <dbReference type="NCBI Taxonomy" id="412755"/>
    <lineage>
        <taxon>unclassified sequences</taxon>
        <taxon>metagenomes</taxon>
        <taxon>ecological metagenomes</taxon>
    </lineage>
</organism>
<accession>X1C9G6</accession>
<evidence type="ECO:0000313" key="1">
    <source>
        <dbReference type="EMBL" id="GAG80981.1"/>
    </source>
</evidence>
<dbReference type="EMBL" id="BART01011119">
    <property type="protein sequence ID" value="GAG80981.1"/>
    <property type="molecule type" value="Genomic_DNA"/>
</dbReference>
<feature type="non-terminal residue" evidence="1">
    <location>
        <position position="1"/>
    </location>
</feature>